<accession>A0A1M6C1J7</accession>
<name>A0A1M6C1J7_9FLAO</name>
<sequence>MKQEIESASQELPAQHFSDTDLQNEWAVFLSELKTEDVVIFSAIQNFRLGKKDEETVEVLYPSEAARSEFEKVQNRFFNHFKTKVNNQKVKTEFRMEAALRKEVVTTRKKFEKFAEINPLLKDLHELMQFDLS</sequence>
<proteinExistence type="predicted"/>
<evidence type="ECO:0000313" key="1">
    <source>
        <dbReference type="EMBL" id="SHI54614.1"/>
    </source>
</evidence>
<protein>
    <recommendedName>
        <fullName evidence="3">DNA polymerase-3 subunit gamma/tau</fullName>
    </recommendedName>
</protein>
<evidence type="ECO:0008006" key="3">
    <source>
        <dbReference type="Google" id="ProtNLM"/>
    </source>
</evidence>
<dbReference type="STRING" id="1118202.SAMN05443429_102187"/>
<evidence type="ECO:0000313" key="2">
    <source>
        <dbReference type="Proteomes" id="UP000184335"/>
    </source>
</evidence>
<reference evidence="1 2" key="1">
    <citation type="submission" date="2016-11" db="EMBL/GenBank/DDBJ databases">
        <authorList>
            <person name="Jaros S."/>
            <person name="Januszkiewicz K."/>
            <person name="Wedrychowicz H."/>
        </authorList>
    </citation>
    <scope>NUCLEOTIDE SEQUENCE [LARGE SCALE GENOMIC DNA]</scope>
    <source>
        <strain evidence="1 2">DSM 25479</strain>
    </source>
</reference>
<dbReference type="AlphaFoldDB" id="A0A1M6C1J7"/>
<keyword evidence="2" id="KW-1185">Reference proteome</keyword>
<dbReference type="Proteomes" id="UP000184335">
    <property type="component" value="Unassembled WGS sequence"/>
</dbReference>
<dbReference type="RefSeq" id="WP_143154021.1">
    <property type="nucleotide sequence ID" value="NZ_FQYI01000002.1"/>
</dbReference>
<dbReference type="OrthoDB" id="1450419at2"/>
<gene>
    <name evidence="1" type="ORF">SAMN05443429_102187</name>
</gene>
<organism evidence="1 2">
    <name type="scientific">Cruoricaptor ignavus</name>
    <dbReference type="NCBI Taxonomy" id="1118202"/>
    <lineage>
        <taxon>Bacteria</taxon>
        <taxon>Pseudomonadati</taxon>
        <taxon>Bacteroidota</taxon>
        <taxon>Flavobacteriia</taxon>
        <taxon>Flavobacteriales</taxon>
        <taxon>Weeksellaceae</taxon>
        <taxon>Cruoricaptor</taxon>
    </lineage>
</organism>
<dbReference type="EMBL" id="FQYI01000002">
    <property type="protein sequence ID" value="SHI54614.1"/>
    <property type="molecule type" value="Genomic_DNA"/>
</dbReference>